<evidence type="ECO:0000256" key="11">
    <source>
        <dbReference type="ARBA" id="ARBA00023136"/>
    </source>
</evidence>
<keyword evidence="3" id="KW-0328">Glycosyltransferase</keyword>
<keyword evidence="8" id="KW-0735">Signal-anchor</keyword>
<dbReference type="PANTHER" id="PTHR46025">
    <property type="entry name" value="XYLOSYLTRANSFERASE OXT"/>
    <property type="match status" value="1"/>
</dbReference>
<evidence type="ECO:0000256" key="6">
    <source>
        <dbReference type="ARBA" id="ARBA00022723"/>
    </source>
</evidence>
<dbReference type="PANTHER" id="PTHR46025:SF3">
    <property type="entry name" value="XYLOSYLTRANSFERASE OXT"/>
    <property type="match status" value="1"/>
</dbReference>
<protein>
    <recommendedName>
        <fullName evidence="14">Peptide O-xylosyltransferase</fullName>
    </recommendedName>
</protein>
<evidence type="ECO:0000256" key="2">
    <source>
        <dbReference type="ARBA" id="ARBA00004648"/>
    </source>
</evidence>
<accession>A0ABY7PUV0</accession>
<keyword evidence="6" id="KW-0479">Metal-binding</keyword>
<evidence type="ECO:0000256" key="9">
    <source>
        <dbReference type="ARBA" id="ARBA00022989"/>
    </source>
</evidence>
<dbReference type="Pfam" id="PF02485">
    <property type="entry name" value="Branch"/>
    <property type="match status" value="1"/>
</dbReference>
<name>A0ABY7PUV0_9BACT</name>
<sequence length="291" mass="32699">MKIAHLIIAHKGPQQLGRLLDALAHPDVDCYIHLDRKTDAAPFNFLRDRPRVYFTRTRNAITWGGYSQTRNTVDCLREILTRNPACEFINVLSGQDYPLVPPAQVLAFLAGRRGESFLATEPSDGAWWQANRTRATRYHLTEFSFPGRYLVQRALNTLLPERRLPLDGPLYGGPTCSWFTLARATARYVVDFMAANPRLHRFACLTWGSDEFLLPTVLLNSPLAASVRNDSLRYIDWRAGGATPKMLTSADLPALLSSGRFWARKFDTCHDASVLDALDSLVLGRQPIEVG</sequence>
<evidence type="ECO:0000256" key="1">
    <source>
        <dbReference type="ARBA" id="ARBA00004323"/>
    </source>
</evidence>
<dbReference type="GO" id="GO:0016740">
    <property type="term" value="F:transferase activity"/>
    <property type="evidence" value="ECO:0007669"/>
    <property type="project" value="UniProtKB-KW"/>
</dbReference>
<keyword evidence="5" id="KW-0812">Transmembrane</keyword>
<evidence type="ECO:0000256" key="4">
    <source>
        <dbReference type="ARBA" id="ARBA00022679"/>
    </source>
</evidence>
<keyword evidence="9" id="KW-1133">Transmembrane helix</keyword>
<evidence type="ECO:0000313" key="15">
    <source>
        <dbReference type="EMBL" id="WBO86683.1"/>
    </source>
</evidence>
<keyword evidence="10" id="KW-0333">Golgi apparatus</keyword>
<dbReference type="RefSeq" id="WP_270129329.1">
    <property type="nucleotide sequence ID" value="NZ_CP115397.1"/>
</dbReference>
<organism evidence="15 16">
    <name type="scientific">Hymenobacter yonginensis</name>
    <dbReference type="NCBI Taxonomy" id="748197"/>
    <lineage>
        <taxon>Bacteria</taxon>
        <taxon>Pseudomonadati</taxon>
        <taxon>Bacteroidota</taxon>
        <taxon>Cytophagia</taxon>
        <taxon>Cytophagales</taxon>
        <taxon>Hymenobacteraceae</taxon>
        <taxon>Hymenobacter</taxon>
    </lineage>
</organism>
<gene>
    <name evidence="15" type="ORF">O9Z63_20595</name>
</gene>
<dbReference type="Proteomes" id="UP001211872">
    <property type="component" value="Plasmid unnamed2"/>
</dbReference>
<keyword evidence="15" id="KW-0614">Plasmid</keyword>
<evidence type="ECO:0000256" key="12">
    <source>
        <dbReference type="ARBA" id="ARBA00023157"/>
    </source>
</evidence>
<evidence type="ECO:0000256" key="5">
    <source>
        <dbReference type="ARBA" id="ARBA00022692"/>
    </source>
</evidence>
<evidence type="ECO:0000256" key="10">
    <source>
        <dbReference type="ARBA" id="ARBA00023034"/>
    </source>
</evidence>
<evidence type="ECO:0000256" key="8">
    <source>
        <dbReference type="ARBA" id="ARBA00022968"/>
    </source>
</evidence>
<dbReference type="InterPro" id="IPR003406">
    <property type="entry name" value="Glyco_trans_14"/>
</dbReference>
<evidence type="ECO:0000256" key="7">
    <source>
        <dbReference type="ARBA" id="ARBA00022824"/>
    </source>
</evidence>
<keyword evidence="12" id="KW-1015">Disulfide bond</keyword>
<evidence type="ECO:0000256" key="13">
    <source>
        <dbReference type="ARBA" id="ARBA00023180"/>
    </source>
</evidence>
<evidence type="ECO:0000256" key="3">
    <source>
        <dbReference type="ARBA" id="ARBA00022676"/>
    </source>
</evidence>
<comment type="subcellular location">
    <subcellularLocation>
        <location evidence="2">Endoplasmic reticulum membrane</location>
        <topology evidence="2">Single-pass type II membrane protein</topology>
    </subcellularLocation>
    <subcellularLocation>
        <location evidence="1">Golgi apparatus membrane</location>
        <topology evidence="1">Single-pass type II membrane protein</topology>
    </subcellularLocation>
</comment>
<reference evidence="15 16" key="1">
    <citation type="journal article" date="2011" name="Int. J. Syst. Evol. Microbiol.">
        <title>Hymenobacter yonginensis sp. nov., isolated from a mesotrophic artificial lake.</title>
        <authorList>
            <person name="Joung Y."/>
            <person name="Cho S.H."/>
            <person name="Kim H."/>
            <person name="Kim S.B."/>
            <person name="Joh K."/>
        </authorList>
    </citation>
    <scope>NUCLEOTIDE SEQUENCE [LARGE SCALE GENOMIC DNA]</scope>
    <source>
        <strain evidence="15 16">KCTC 22745</strain>
    </source>
</reference>
<keyword evidence="7" id="KW-0256">Endoplasmic reticulum</keyword>
<geneLocation type="plasmid" evidence="15 16">
    <name>unnamed2</name>
</geneLocation>
<keyword evidence="16" id="KW-1185">Reference proteome</keyword>
<evidence type="ECO:0000256" key="14">
    <source>
        <dbReference type="ARBA" id="ARBA00042865"/>
    </source>
</evidence>
<proteinExistence type="predicted"/>
<dbReference type="InterPro" id="IPR043538">
    <property type="entry name" value="XYLT"/>
</dbReference>
<keyword evidence="13" id="KW-0325">Glycoprotein</keyword>
<dbReference type="EMBL" id="CP115397">
    <property type="protein sequence ID" value="WBO86683.1"/>
    <property type="molecule type" value="Genomic_DNA"/>
</dbReference>
<evidence type="ECO:0000313" key="16">
    <source>
        <dbReference type="Proteomes" id="UP001211872"/>
    </source>
</evidence>
<keyword evidence="11" id="KW-0472">Membrane</keyword>
<keyword evidence="4 15" id="KW-0808">Transferase</keyword>